<proteinExistence type="predicted"/>
<dbReference type="EMBL" id="QUMS01000001">
    <property type="protein sequence ID" value="REG11604.1"/>
    <property type="molecule type" value="Genomic_DNA"/>
</dbReference>
<evidence type="ECO:0000313" key="2">
    <source>
        <dbReference type="Proteomes" id="UP000256388"/>
    </source>
</evidence>
<reference evidence="1 2" key="1">
    <citation type="submission" date="2018-08" db="EMBL/GenBank/DDBJ databases">
        <title>Genomic Encyclopedia of Type Strains, Phase IV (KMG-IV): sequencing the most valuable type-strain genomes for metagenomic binning, comparative biology and taxonomic classification.</title>
        <authorList>
            <person name="Goeker M."/>
        </authorList>
    </citation>
    <scope>NUCLEOTIDE SEQUENCE [LARGE SCALE GENOMIC DNA]</scope>
    <source>
        <strain evidence="1 2">DSM 23923</strain>
    </source>
</reference>
<dbReference type="Proteomes" id="UP000256388">
    <property type="component" value="Unassembled WGS sequence"/>
</dbReference>
<keyword evidence="2" id="KW-1185">Reference proteome</keyword>
<name>A0A3E0AJ02_9CHLR</name>
<organism evidence="1 2">
    <name type="scientific">Pelolinea submarina</name>
    <dbReference type="NCBI Taxonomy" id="913107"/>
    <lineage>
        <taxon>Bacteria</taxon>
        <taxon>Bacillati</taxon>
        <taxon>Chloroflexota</taxon>
        <taxon>Anaerolineae</taxon>
        <taxon>Anaerolineales</taxon>
        <taxon>Anaerolineaceae</taxon>
        <taxon>Pelolinea</taxon>
    </lineage>
</organism>
<evidence type="ECO:0000313" key="1">
    <source>
        <dbReference type="EMBL" id="REG11604.1"/>
    </source>
</evidence>
<gene>
    <name evidence="1" type="ORF">DFR64_1496</name>
</gene>
<comment type="caution">
    <text evidence="1">The sequence shown here is derived from an EMBL/GenBank/DDBJ whole genome shotgun (WGS) entry which is preliminary data.</text>
</comment>
<protein>
    <submittedName>
        <fullName evidence="1">Uncharacterized protein</fullName>
    </submittedName>
</protein>
<accession>A0A3E0AJ02</accession>
<dbReference type="AlphaFoldDB" id="A0A3E0AJ02"/>
<sequence>MEVICGERYCHAHRDCHKRAHENPFRDFYVAGSLAHCTFNRYSHAHLHANHHLRGPAQPYTHGYFYGFIDTYTKQNSDNCANGYAHAHSCKHGYNSAG</sequence>